<feature type="transmembrane region" description="Helical" evidence="1">
    <location>
        <begin position="98"/>
        <end position="115"/>
    </location>
</feature>
<accession>A0ABW3XWS0</accession>
<keyword evidence="1" id="KW-1133">Transmembrane helix</keyword>
<dbReference type="RefSeq" id="WP_377175183.1">
    <property type="nucleotide sequence ID" value="NZ_JBHTMY010000001.1"/>
</dbReference>
<evidence type="ECO:0000313" key="2">
    <source>
        <dbReference type="EMBL" id="MFD1313997.1"/>
    </source>
</evidence>
<dbReference type="Proteomes" id="UP001597201">
    <property type="component" value="Unassembled WGS sequence"/>
</dbReference>
<feature type="transmembrane region" description="Helical" evidence="1">
    <location>
        <begin position="193"/>
        <end position="213"/>
    </location>
</feature>
<sequence length="232" mass="27572">MSQLSKAQIENLYQFTRQHFVEWYDLQTELVDHLANDIEVMMENEKDLSFEKAKYLSFKKFGVFGFSDIIEKKQNSLSTHYWKLVGKYFLEYLKLPKILFTLFLIAVSFSVLKWFEEPKYFMITFFATLYGFLFHHLYRFHKMMKHNTKITQRKWLFEHTILNLGGAVCLAGIPIQILGNVLDATKWTDKSLIIYSTLMIVVGLITFILIKIVPKKIFQEMSKQFPEYKQIA</sequence>
<comment type="caution">
    <text evidence="2">The sequence shown here is derived from an EMBL/GenBank/DDBJ whole genome shotgun (WGS) entry which is preliminary data.</text>
</comment>
<dbReference type="EMBL" id="JBHTMY010000001">
    <property type="protein sequence ID" value="MFD1313997.1"/>
    <property type="molecule type" value="Genomic_DNA"/>
</dbReference>
<evidence type="ECO:0000313" key="3">
    <source>
        <dbReference type="Proteomes" id="UP001597201"/>
    </source>
</evidence>
<feature type="transmembrane region" description="Helical" evidence="1">
    <location>
        <begin position="161"/>
        <end position="181"/>
    </location>
</feature>
<keyword evidence="3" id="KW-1185">Reference proteome</keyword>
<keyword evidence="1" id="KW-0472">Membrane</keyword>
<name>A0ABW3XWS0_9FLAO</name>
<keyword evidence="1" id="KW-0812">Transmembrane</keyword>
<reference evidence="3" key="1">
    <citation type="journal article" date="2019" name="Int. J. Syst. Evol. Microbiol.">
        <title>The Global Catalogue of Microorganisms (GCM) 10K type strain sequencing project: providing services to taxonomists for standard genome sequencing and annotation.</title>
        <authorList>
            <consortium name="The Broad Institute Genomics Platform"/>
            <consortium name="The Broad Institute Genome Sequencing Center for Infectious Disease"/>
            <person name="Wu L."/>
            <person name="Ma J."/>
        </authorList>
    </citation>
    <scope>NUCLEOTIDE SEQUENCE [LARGE SCALE GENOMIC DNA]</scope>
    <source>
        <strain evidence="3">CCUG 61485</strain>
    </source>
</reference>
<protein>
    <submittedName>
        <fullName evidence="2">Uncharacterized protein</fullName>
    </submittedName>
</protein>
<feature type="transmembrane region" description="Helical" evidence="1">
    <location>
        <begin position="121"/>
        <end position="140"/>
    </location>
</feature>
<proteinExistence type="predicted"/>
<organism evidence="2 3">
    <name type="scientific">Namhaeicola litoreus</name>
    <dbReference type="NCBI Taxonomy" id="1052145"/>
    <lineage>
        <taxon>Bacteria</taxon>
        <taxon>Pseudomonadati</taxon>
        <taxon>Bacteroidota</taxon>
        <taxon>Flavobacteriia</taxon>
        <taxon>Flavobacteriales</taxon>
        <taxon>Flavobacteriaceae</taxon>
        <taxon>Namhaeicola</taxon>
    </lineage>
</organism>
<evidence type="ECO:0000256" key="1">
    <source>
        <dbReference type="SAM" id="Phobius"/>
    </source>
</evidence>
<gene>
    <name evidence="2" type="ORF">ACFQ39_00080</name>
</gene>